<dbReference type="AlphaFoldDB" id="A0A974PUK3"/>
<dbReference type="EMBL" id="CP063364">
    <property type="protein sequence ID" value="QRG10093.1"/>
    <property type="molecule type" value="Genomic_DNA"/>
</dbReference>
<accession>A0A974PUK3</accession>
<geneLocation type="plasmid" evidence="1 2">
    <name>unnamed2</name>
</geneLocation>
<dbReference type="GO" id="GO:0006275">
    <property type="term" value="P:regulation of DNA replication"/>
    <property type="evidence" value="ECO:0007669"/>
    <property type="project" value="InterPro"/>
</dbReference>
<proteinExistence type="predicted"/>
<dbReference type="SUPFAM" id="SSF46785">
    <property type="entry name" value="Winged helix' DNA-binding domain"/>
    <property type="match status" value="1"/>
</dbReference>
<evidence type="ECO:0000313" key="1">
    <source>
        <dbReference type="EMBL" id="QRG10093.1"/>
    </source>
</evidence>
<protein>
    <recommendedName>
        <fullName evidence="3">Replication protein</fullName>
    </recommendedName>
</protein>
<dbReference type="KEGG" id="xdi:EZH22_30675"/>
<dbReference type="InterPro" id="IPR036390">
    <property type="entry name" value="WH_DNA-bd_sf"/>
</dbReference>
<sequence>MSRFLTYSERGELFARIAAWPGVTGLDRLTLFQVAGAARLMEAAQRIIVDVTVDELGRLLGRSHSTVRASISALRAAGLVVRDDGARTTIDITPCAQLVGFEARPASVLGGEIALVEEPVPADISASTRQLSGGSDASSKSPNYINNLKYLDSKGSDDEISDAAIGDLIAEISRPDVQAFLPRAAEIRALLLGLDPSAEWTMGDLEVAMLRAFPASESGPGISRALVRHGIERFGRALLAHAIYALLQGNQPKGLLISMIRSTRAQPHYSVFCIRKALKAAMSKIEGEEAKQQLDLDAQARDRAAELVRRFVDVVSSAPDLDDLQRAAISDGPSGHAELRYDGSRERLVLAFPRRNDLSVWKSIADRGLSSLIETDLPDVVICGGALAGRRQIRVGGVRSA</sequence>
<dbReference type="GO" id="GO:0003688">
    <property type="term" value="F:DNA replication origin binding"/>
    <property type="evidence" value="ECO:0007669"/>
    <property type="project" value="InterPro"/>
</dbReference>
<reference evidence="1 2" key="1">
    <citation type="submission" date="2020-10" db="EMBL/GenBank/DDBJ databases">
        <title>Degradation of 1,4-Dioxane by Xanthobacter sp. YN2, via a Novel Group-2 Soluble Di-Iron Monooxygenase.</title>
        <authorList>
            <person name="Ma F."/>
            <person name="Wang Y."/>
            <person name="Yang J."/>
            <person name="Guo H."/>
            <person name="Su D."/>
            <person name="Yu L."/>
        </authorList>
    </citation>
    <scope>NUCLEOTIDE SEQUENCE [LARGE SCALE GENOMIC DNA]</scope>
    <source>
        <strain evidence="1 2">YN2</strain>
        <plasmid evidence="1 2">unnamed2</plasmid>
    </source>
</reference>
<name>A0A974PUK3_9HYPH</name>
<gene>
    <name evidence="1" type="ORF">EZH22_30675</name>
</gene>
<dbReference type="InterPro" id="IPR018312">
    <property type="entry name" value="Chromosome_initiator_DnaA_CS"/>
</dbReference>
<keyword evidence="1" id="KW-0614">Plasmid</keyword>
<dbReference type="RefSeq" id="WP_203196974.1">
    <property type="nucleotide sequence ID" value="NZ_CP063364.1"/>
</dbReference>
<dbReference type="GO" id="GO:0006270">
    <property type="term" value="P:DNA replication initiation"/>
    <property type="evidence" value="ECO:0007669"/>
    <property type="project" value="InterPro"/>
</dbReference>
<dbReference type="GO" id="GO:0005524">
    <property type="term" value="F:ATP binding"/>
    <property type="evidence" value="ECO:0007669"/>
    <property type="project" value="InterPro"/>
</dbReference>
<evidence type="ECO:0000313" key="2">
    <source>
        <dbReference type="Proteomes" id="UP000596427"/>
    </source>
</evidence>
<evidence type="ECO:0008006" key="3">
    <source>
        <dbReference type="Google" id="ProtNLM"/>
    </source>
</evidence>
<dbReference type="Proteomes" id="UP000596427">
    <property type="component" value="Plasmid unnamed2"/>
</dbReference>
<dbReference type="PROSITE" id="PS01008">
    <property type="entry name" value="DNAA"/>
    <property type="match status" value="1"/>
</dbReference>
<keyword evidence="2" id="KW-1185">Reference proteome</keyword>
<organism evidence="1 2">
    <name type="scientific">Xanthobacter dioxanivorans</name>
    <dbReference type="NCBI Taxonomy" id="2528964"/>
    <lineage>
        <taxon>Bacteria</taxon>
        <taxon>Pseudomonadati</taxon>
        <taxon>Pseudomonadota</taxon>
        <taxon>Alphaproteobacteria</taxon>
        <taxon>Hyphomicrobiales</taxon>
        <taxon>Xanthobacteraceae</taxon>
        <taxon>Xanthobacter</taxon>
    </lineage>
</organism>